<evidence type="ECO:0000256" key="1">
    <source>
        <dbReference type="SAM" id="Phobius"/>
    </source>
</evidence>
<keyword evidence="1" id="KW-0812">Transmembrane</keyword>
<organism evidence="2 3">
    <name type="scientific">Cylicocyclus nassatus</name>
    <name type="common">Nematode worm</name>
    <dbReference type="NCBI Taxonomy" id="53992"/>
    <lineage>
        <taxon>Eukaryota</taxon>
        <taxon>Metazoa</taxon>
        <taxon>Ecdysozoa</taxon>
        <taxon>Nematoda</taxon>
        <taxon>Chromadorea</taxon>
        <taxon>Rhabditida</taxon>
        <taxon>Rhabditina</taxon>
        <taxon>Rhabditomorpha</taxon>
        <taxon>Strongyloidea</taxon>
        <taxon>Strongylidae</taxon>
        <taxon>Cylicocyclus</taxon>
    </lineage>
</organism>
<dbReference type="EMBL" id="CATQJL010000001">
    <property type="protein sequence ID" value="CAJ0591550.1"/>
    <property type="molecule type" value="Genomic_DNA"/>
</dbReference>
<name>A0AA36GKB4_CYLNA</name>
<feature type="transmembrane region" description="Helical" evidence="1">
    <location>
        <begin position="123"/>
        <end position="143"/>
    </location>
</feature>
<comment type="caution">
    <text evidence="2">The sequence shown here is derived from an EMBL/GenBank/DDBJ whole genome shotgun (WGS) entry which is preliminary data.</text>
</comment>
<sequence>MDSALCNQSEAFIHLHDDNDDTLKFVLPCSAPEYYDPGRDITGINCNKLENQASISRKSLTQAIRNISHKSYLTSVILGMNRMLIIVVLTISLALPATTQWGFGYPFGMGYGWGMPFGYGFGYQNPIAGALRGAFLGTMMGALSGKKK</sequence>
<evidence type="ECO:0000313" key="3">
    <source>
        <dbReference type="Proteomes" id="UP001176961"/>
    </source>
</evidence>
<keyword evidence="3" id="KW-1185">Reference proteome</keyword>
<dbReference type="AlphaFoldDB" id="A0AA36GKB4"/>
<reference evidence="2" key="1">
    <citation type="submission" date="2023-07" db="EMBL/GenBank/DDBJ databases">
        <authorList>
            <consortium name="CYATHOMIX"/>
        </authorList>
    </citation>
    <scope>NUCLEOTIDE SEQUENCE</scope>
    <source>
        <strain evidence="2">N/A</strain>
    </source>
</reference>
<gene>
    <name evidence="2" type="ORF">CYNAS_LOCUS3533</name>
</gene>
<proteinExistence type="predicted"/>
<keyword evidence="1" id="KW-1133">Transmembrane helix</keyword>
<accession>A0AA36GKB4</accession>
<dbReference type="Proteomes" id="UP001176961">
    <property type="component" value="Unassembled WGS sequence"/>
</dbReference>
<evidence type="ECO:0000313" key="2">
    <source>
        <dbReference type="EMBL" id="CAJ0591550.1"/>
    </source>
</evidence>
<feature type="transmembrane region" description="Helical" evidence="1">
    <location>
        <begin position="83"/>
        <end position="103"/>
    </location>
</feature>
<keyword evidence="1" id="KW-0472">Membrane</keyword>
<protein>
    <submittedName>
        <fullName evidence="2">Uncharacterized protein</fullName>
    </submittedName>
</protein>